<accession>A0A9J6GL16</accession>
<reference evidence="3 4" key="1">
    <citation type="journal article" date="2020" name="Cell">
        <title>Large-Scale Comparative Analyses of Tick Genomes Elucidate Their Genetic Diversity and Vector Capacities.</title>
        <authorList>
            <consortium name="Tick Genome and Microbiome Consortium (TIGMIC)"/>
            <person name="Jia N."/>
            <person name="Wang J."/>
            <person name="Shi W."/>
            <person name="Du L."/>
            <person name="Sun Y."/>
            <person name="Zhan W."/>
            <person name="Jiang J.F."/>
            <person name="Wang Q."/>
            <person name="Zhang B."/>
            <person name="Ji P."/>
            <person name="Bell-Sakyi L."/>
            <person name="Cui X.M."/>
            <person name="Yuan T.T."/>
            <person name="Jiang B.G."/>
            <person name="Yang W.F."/>
            <person name="Lam T.T."/>
            <person name="Chang Q.C."/>
            <person name="Ding S.J."/>
            <person name="Wang X.J."/>
            <person name="Zhu J.G."/>
            <person name="Ruan X.D."/>
            <person name="Zhao L."/>
            <person name="Wei J.T."/>
            <person name="Ye R.Z."/>
            <person name="Que T.C."/>
            <person name="Du C.H."/>
            <person name="Zhou Y.H."/>
            <person name="Cheng J.X."/>
            <person name="Dai P.F."/>
            <person name="Guo W.B."/>
            <person name="Han X.H."/>
            <person name="Huang E.J."/>
            <person name="Li L.F."/>
            <person name="Wei W."/>
            <person name="Gao Y.C."/>
            <person name="Liu J.Z."/>
            <person name="Shao H.Z."/>
            <person name="Wang X."/>
            <person name="Wang C.C."/>
            <person name="Yang T.C."/>
            <person name="Huo Q.B."/>
            <person name="Li W."/>
            <person name="Chen H.Y."/>
            <person name="Chen S.E."/>
            <person name="Zhou L.G."/>
            <person name="Ni X.B."/>
            <person name="Tian J.H."/>
            <person name="Sheng Y."/>
            <person name="Liu T."/>
            <person name="Pan Y.S."/>
            <person name="Xia L.Y."/>
            <person name="Li J."/>
            <person name="Zhao F."/>
            <person name="Cao W.C."/>
        </authorList>
    </citation>
    <scope>NUCLEOTIDE SEQUENCE [LARGE SCALE GENOMIC DNA]</scope>
    <source>
        <strain evidence="3">HaeL-2018</strain>
    </source>
</reference>
<evidence type="ECO:0000313" key="4">
    <source>
        <dbReference type="Proteomes" id="UP000821853"/>
    </source>
</evidence>
<gene>
    <name evidence="3" type="ORF">HPB48_007222</name>
</gene>
<dbReference type="Proteomes" id="UP000821853">
    <property type="component" value="Chromosome 5"/>
</dbReference>
<dbReference type="PROSITE" id="PS51257">
    <property type="entry name" value="PROKAR_LIPOPROTEIN"/>
    <property type="match status" value="1"/>
</dbReference>
<evidence type="ECO:0000313" key="3">
    <source>
        <dbReference type="EMBL" id="KAH9375136.1"/>
    </source>
</evidence>
<feature type="coiled-coil region" evidence="1">
    <location>
        <begin position="48"/>
        <end position="114"/>
    </location>
</feature>
<keyword evidence="4" id="KW-1185">Reference proteome</keyword>
<protein>
    <recommendedName>
        <fullName evidence="2">CEP63/Deup1 N-terminal domain-containing protein</fullName>
    </recommendedName>
</protein>
<organism evidence="3 4">
    <name type="scientific">Haemaphysalis longicornis</name>
    <name type="common">Bush tick</name>
    <dbReference type="NCBI Taxonomy" id="44386"/>
    <lineage>
        <taxon>Eukaryota</taxon>
        <taxon>Metazoa</taxon>
        <taxon>Ecdysozoa</taxon>
        <taxon>Arthropoda</taxon>
        <taxon>Chelicerata</taxon>
        <taxon>Arachnida</taxon>
        <taxon>Acari</taxon>
        <taxon>Parasitiformes</taxon>
        <taxon>Ixodida</taxon>
        <taxon>Ixodoidea</taxon>
        <taxon>Ixodidae</taxon>
        <taxon>Haemaphysalinae</taxon>
        <taxon>Haemaphysalis</taxon>
    </lineage>
</organism>
<evidence type="ECO:0000259" key="2">
    <source>
        <dbReference type="Pfam" id="PF17045"/>
    </source>
</evidence>
<evidence type="ECO:0000256" key="1">
    <source>
        <dbReference type="SAM" id="Coils"/>
    </source>
</evidence>
<dbReference type="OMA" id="ERHMQEF"/>
<sequence>MEREILFGDRLQLPSGGASSSCELELLRLLRDVDLAFLEKHQRWKARLDEAEDALGRRDAELKQAKLELSSSREEAAQLRDHVGYLESFQKDLVAKYDRRIGELKEDVSRIKKRYCDLKAASNIPDAHLHRAPSSEEEEGFWRARAIALEKELARLREGEAQRASAKERELEKLVSEKDGVIDRLTDRVTQLTKRLRQAESSEPKAGAVRLDREPPDLVEQYLSTLRDDGVLENAAELRSKIKRHMHEFTAKIEQDKRTI</sequence>
<feature type="coiled-coil region" evidence="1">
    <location>
        <begin position="149"/>
        <end position="202"/>
    </location>
</feature>
<keyword evidence="1" id="KW-0175">Coiled coil</keyword>
<dbReference type="Pfam" id="PF17045">
    <property type="entry name" value="CEP63"/>
    <property type="match status" value="1"/>
</dbReference>
<name>A0A9J6GL16_HAELO</name>
<comment type="caution">
    <text evidence="3">The sequence shown here is derived from an EMBL/GenBank/DDBJ whole genome shotgun (WGS) entry which is preliminary data.</text>
</comment>
<feature type="domain" description="CEP63/Deup1 N-terminal" evidence="2">
    <location>
        <begin position="20"/>
        <end position="141"/>
    </location>
</feature>
<dbReference type="VEuPathDB" id="VectorBase:HLOH_064408"/>
<dbReference type="OrthoDB" id="10007333at2759"/>
<dbReference type="EMBL" id="JABSTR010000007">
    <property type="protein sequence ID" value="KAH9375136.1"/>
    <property type="molecule type" value="Genomic_DNA"/>
</dbReference>
<proteinExistence type="predicted"/>
<dbReference type="AlphaFoldDB" id="A0A9J6GL16"/>
<dbReference type="InterPro" id="IPR031470">
    <property type="entry name" value="CEP63/Deup1_N"/>
</dbReference>